<dbReference type="Proteomes" id="UP000242457">
    <property type="component" value="Unassembled WGS sequence"/>
</dbReference>
<feature type="transmembrane region" description="Helical" evidence="6">
    <location>
        <begin position="122"/>
        <end position="140"/>
    </location>
</feature>
<feature type="transmembrane region" description="Helical" evidence="6">
    <location>
        <begin position="352"/>
        <end position="374"/>
    </location>
</feature>
<keyword evidence="8" id="KW-1185">Reference proteome</keyword>
<dbReference type="STRING" id="94128.A0A2A3E6F9"/>
<name>A0A2A3E6F9_APICC</name>
<keyword evidence="3 6" id="KW-0812">Transmembrane</keyword>
<dbReference type="GO" id="GO:0036064">
    <property type="term" value="C:ciliary basal body"/>
    <property type="evidence" value="ECO:0007669"/>
    <property type="project" value="TreeGrafter"/>
</dbReference>
<evidence type="ECO:0000256" key="1">
    <source>
        <dbReference type="ARBA" id="ARBA00004141"/>
    </source>
</evidence>
<evidence type="ECO:0000313" key="7">
    <source>
        <dbReference type="EMBL" id="PBC27305.1"/>
    </source>
</evidence>
<comment type="subcellular location">
    <subcellularLocation>
        <location evidence="1">Membrane</location>
        <topology evidence="1">Multi-pass membrane protein</topology>
    </subcellularLocation>
</comment>
<comment type="similarity">
    <text evidence="2">Belongs to the TAPT1 family.</text>
</comment>
<dbReference type="GO" id="GO:0045724">
    <property type="term" value="P:positive regulation of cilium assembly"/>
    <property type="evidence" value="ECO:0007669"/>
    <property type="project" value="TreeGrafter"/>
</dbReference>
<dbReference type="GO" id="GO:0005789">
    <property type="term" value="C:endoplasmic reticulum membrane"/>
    <property type="evidence" value="ECO:0007669"/>
    <property type="project" value="TreeGrafter"/>
</dbReference>
<dbReference type="PANTHER" id="PTHR13317">
    <property type="entry name" value="TRANSMEMBRANE ANTERIOR POSTERIOR TRANSFORMATION PROTEIN 1 HOMOLOG"/>
    <property type="match status" value="1"/>
</dbReference>
<proteinExistence type="inferred from homology"/>
<keyword evidence="4 6" id="KW-1133">Transmembrane helix</keyword>
<reference evidence="7 8" key="1">
    <citation type="submission" date="2014-07" db="EMBL/GenBank/DDBJ databases">
        <title>Genomic and transcriptomic analysis on Apis cerana provide comprehensive insights into honey bee biology.</title>
        <authorList>
            <person name="Diao Q."/>
            <person name="Sun L."/>
            <person name="Zheng H."/>
            <person name="Zheng H."/>
            <person name="Xu S."/>
            <person name="Wang S."/>
            <person name="Zeng Z."/>
            <person name="Hu F."/>
            <person name="Su S."/>
            <person name="Wu J."/>
        </authorList>
    </citation>
    <scope>NUCLEOTIDE SEQUENCE [LARGE SCALE GENOMIC DNA]</scope>
    <source>
        <tissue evidence="7">Pupae without intestine</tissue>
    </source>
</reference>
<sequence length="498" mass="56521">MDCSSVSNLKRYYVYSIKKERSNLKVGERHLKPAEICDLLKGIVVISCWAATWKVDTSMMYHLVKSQSVIKLYIFYNMLEVGDRLFSAFGQDTIDALLWTATEPRSKTQTQTSQHLGTLPHLLFAVAYVLLHSILVLFQATTLNVAINSSNKALLTIMMSNNFVELKGSVFKKFDKKNLFQLSCADVRERFHLMMLLLAVNLQTMKEYAWKAERLAVLLPDCIMLLLAEVLVDWEKCIFCERDIFKHNLLNCQNYIKAIFSGKLMNDQCPVKNAYFVKHAFITRFNELRSTVYRDYTISLAYDMAQTRDETAFSDASDLVARRMGFIPLPLGVAMGRVLCTTITPSAKPANIILLLLAYLILVAFKILNSLIILGKACDFISSHSTEPDTEVTSLKHSSTSTDIKNPNLATAIFSNSAISLNNVCLNEAVLKEEIVLETSGDPNILAKFTLIWYKAKTYTYNIQYADMENFKHEDFSTCLDSRKFKRNKNADSVICKS</sequence>
<dbReference type="AlphaFoldDB" id="A0A2A3E6F9"/>
<evidence type="ECO:0000256" key="3">
    <source>
        <dbReference type="ARBA" id="ARBA00022692"/>
    </source>
</evidence>
<protein>
    <recommendedName>
        <fullName evidence="9">Protein TAPT1</fullName>
    </recommendedName>
</protein>
<evidence type="ECO:0000256" key="6">
    <source>
        <dbReference type="SAM" id="Phobius"/>
    </source>
</evidence>
<dbReference type="Pfam" id="PF05346">
    <property type="entry name" value="DUF747"/>
    <property type="match status" value="2"/>
</dbReference>
<evidence type="ECO:0000256" key="2">
    <source>
        <dbReference type="ARBA" id="ARBA00008803"/>
    </source>
</evidence>
<organism evidence="7 8">
    <name type="scientific">Apis cerana cerana</name>
    <name type="common">Oriental honeybee</name>
    <dbReference type="NCBI Taxonomy" id="94128"/>
    <lineage>
        <taxon>Eukaryota</taxon>
        <taxon>Metazoa</taxon>
        <taxon>Ecdysozoa</taxon>
        <taxon>Arthropoda</taxon>
        <taxon>Hexapoda</taxon>
        <taxon>Insecta</taxon>
        <taxon>Pterygota</taxon>
        <taxon>Neoptera</taxon>
        <taxon>Endopterygota</taxon>
        <taxon>Hymenoptera</taxon>
        <taxon>Apocrita</taxon>
        <taxon>Aculeata</taxon>
        <taxon>Apoidea</taxon>
        <taxon>Anthophila</taxon>
        <taxon>Apidae</taxon>
        <taxon>Apis</taxon>
    </lineage>
</organism>
<dbReference type="PANTHER" id="PTHR13317:SF4">
    <property type="entry name" value="TRANSMEMBRANE ANTERIOR POSTERIOR TRANSFORMATION PROTEIN 1 HOMOLOG"/>
    <property type="match status" value="1"/>
</dbReference>
<accession>A0A2A3E6F9</accession>
<evidence type="ECO:0000256" key="5">
    <source>
        <dbReference type="ARBA" id="ARBA00023136"/>
    </source>
</evidence>
<keyword evidence="5 6" id="KW-0472">Membrane</keyword>
<dbReference type="EMBL" id="KZ288353">
    <property type="protein sequence ID" value="PBC27305.1"/>
    <property type="molecule type" value="Genomic_DNA"/>
</dbReference>
<evidence type="ECO:0008006" key="9">
    <source>
        <dbReference type="Google" id="ProtNLM"/>
    </source>
</evidence>
<evidence type="ECO:0000313" key="8">
    <source>
        <dbReference type="Proteomes" id="UP000242457"/>
    </source>
</evidence>
<dbReference type="OrthoDB" id="29023at2759"/>
<evidence type="ECO:0000256" key="4">
    <source>
        <dbReference type="ARBA" id="ARBA00022989"/>
    </source>
</evidence>
<dbReference type="InterPro" id="IPR008010">
    <property type="entry name" value="Tatp1"/>
</dbReference>
<gene>
    <name evidence="7" type="ORF">APICC_09054</name>
</gene>